<organism evidence="1 2">
    <name type="scientific">Bacillus cereus</name>
    <dbReference type="NCBI Taxonomy" id="1396"/>
    <lineage>
        <taxon>Bacteria</taxon>
        <taxon>Bacillati</taxon>
        <taxon>Bacillota</taxon>
        <taxon>Bacilli</taxon>
        <taxon>Bacillales</taxon>
        <taxon>Bacillaceae</taxon>
        <taxon>Bacillus</taxon>
        <taxon>Bacillus cereus group</taxon>
    </lineage>
</organism>
<dbReference type="GO" id="GO:0019441">
    <property type="term" value="P:L-tryptophan catabolic process to kynurenine"/>
    <property type="evidence" value="ECO:0007669"/>
    <property type="project" value="InterPro"/>
</dbReference>
<dbReference type="Gene3D" id="1.20.58.480">
    <property type="match status" value="1"/>
</dbReference>
<evidence type="ECO:0000313" key="2">
    <source>
        <dbReference type="Proteomes" id="UP000222054"/>
    </source>
</evidence>
<dbReference type="Pfam" id="PF08933">
    <property type="entry name" value="PrnB"/>
    <property type="match status" value="1"/>
</dbReference>
<dbReference type="GO" id="GO:0020037">
    <property type="term" value="F:heme binding"/>
    <property type="evidence" value="ECO:0007669"/>
    <property type="project" value="InterPro"/>
</dbReference>
<dbReference type="GO" id="GO:0046872">
    <property type="term" value="F:metal ion binding"/>
    <property type="evidence" value="ECO:0007669"/>
    <property type="project" value="InterPro"/>
</dbReference>
<comment type="caution">
    <text evidence="1">The sequence shown here is derived from an EMBL/GenBank/DDBJ whole genome shotgun (WGS) entry which is preliminary data.</text>
</comment>
<proteinExistence type="predicted"/>
<dbReference type="EMBL" id="NUHO01000024">
    <property type="protein sequence ID" value="PGM96343.1"/>
    <property type="molecule type" value="Genomic_DNA"/>
</dbReference>
<protein>
    <submittedName>
        <fullName evidence="1">Uncharacterized protein</fullName>
    </submittedName>
</protein>
<evidence type="ECO:0000313" key="1">
    <source>
        <dbReference type="EMBL" id="PGM96343.1"/>
    </source>
</evidence>
<dbReference type="RefSeq" id="WP_098776012.1">
    <property type="nucleotide sequence ID" value="NZ_NUHO01000024.1"/>
</dbReference>
<dbReference type="AlphaFoldDB" id="A0A2B9E8Y4"/>
<gene>
    <name evidence="1" type="ORF">CN958_04655</name>
</gene>
<reference evidence="1 2" key="1">
    <citation type="submission" date="2017-09" db="EMBL/GenBank/DDBJ databases">
        <title>Large-scale bioinformatics analysis of Bacillus genomes uncovers conserved roles of natural products in bacterial physiology.</title>
        <authorList>
            <consortium name="Agbiome Team Llc"/>
            <person name="Bleich R.M."/>
            <person name="Grubbs K.J."/>
            <person name="Santa Maria K.C."/>
            <person name="Allen S.E."/>
            <person name="Farag S."/>
            <person name="Shank E.A."/>
            <person name="Bowers A."/>
        </authorList>
    </citation>
    <scope>NUCLEOTIDE SEQUENCE [LARGE SCALE GENOMIC DNA]</scope>
    <source>
        <strain evidence="1 2">AFS053130</strain>
    </source>
</reference>
<dbReference type="InterPro" id="IPR015029">
    <property type="entry name" value="PrnB"/>
</dbReference>
<dbReference type="Proteomes" id="UP000222054">
    <property type="component" value="Unassembled WGS sequence"/>
</dbReference>
<sequence>MKKDELYPLGEFSEFIVHELPNYNLKSDYNDAIDKIEQLLPDVERIIHLTYYTSFQTRMLALGDLGISLVTCKLGQKVPKKLIASLQLIANTVGIVPRDNFPSYITYNPTQALRTYTGDENEKNFILHIQKSQKAMATIIRELLLLQENPVTNNRLHILQSTSQSIGILKKETSLVHKDVDPTFFFQMFRKYFFPIEIGKGIYSSPSAVHLPELILIDIITGCADKKRLQMIPDFYPYLEPTYRLYIQRALQKPSLKESYIKNKINNNFENELILLNQIFDDLVYFRLTHQGVVTRYIRRQDANVQFGTGGFPFDTFLQELITMGQEAKIQI</sequence>
<accession>A0A2B9E8Y4</accession>
<dbReference type="SUPFAM" id="SSF140959">
    <property type="entry name" value="Indolic compounds 2,3-dioxygenase-like"/>
    <property type="match status" value="1"/>
</dbReference>
<dbReference type="Gene3D" id="1.20.58.1320">
    <property type="match status" value="1"/>
</dbReference>
<name>A0A2B9E8Y4_BACCE</name>
<dbReference type="InterPro" id="IPR037217">
    <property type="entry name" value="Trp/Indoleamine_2_3_dOase-like"/>
</dbReference>